<evidence type="ECO:0000256" key="14">
    <source>
        <dbReference type="SAM" id="MobiDB-lite"/>
    </source>
</evidence>
<proteinExistence type="inferred from homology"/>
<feature type="coiled-coil region" evidence="13">
    <location>
        <begin position="1601"/>
        <end position="1656"/>
    </location>
</feature>
<feature type="domain" description="EML-like first beta-propeller" evidence="15">
    <location>
        <begin position="213"/>
        <end position="425"/>
    </location>
</feature>
<dbReference type="Gene3D" id="2.130.10.10">
    <property type="entry name" value="YVTN repeat-like/Quinoprotein amine dehydrogenase"/>
    <property type="match status" value="3"/>
</dbReference>
<evidence type="ECO:0000256" key="9">
    <source>
        <dbReference type="ARBA" id="ARBA00023273"/>
    </source>
</evidence>
<feature type="coiled-coil region" evidence="13">
    <location>
        <begin position="1484"/>
        <end position="1514"/>
    </location>
</feature>
<evidence type="ECO:0000256" key="10">
    <source>
        <dbReference type="ARBA" id="ARBA00055223"/>
    </source>
</evidence>
<keyword evidence="2" id="KW-0963">Cytoplasm</keyword>
<evidence type="ECO:0000256" key="3">
    <source>
        <dbReference type="ARBA" id="ARBA00022574"/>
    </source>
</evidence>
<dbReference type="InterPro" id="IPR015943">
    <property type="entry name" value="WD40/YVTN_repeat-like_dom_sf"/>
</dbReference>
<evidence type="ECO:0000256" key="1">
    <source>
        <dbReference type="ARBA" id="ARBA00004611"/>
    </source>
</evidence>
<dbReference type="EMBL" id="JXXN02001917">
    <property type="protein sequence ID" value="THD23834.1"/>
    <property type="molecule type" value="Genomic_DNA"/>
</dbReference>
<evidence type="ECO:0000256" key="4">
    <source>
        <dbReference type="ARBA" id="ARBA00022737"/>
    </source>
</evidence>
<dbReference type="Pfam" id="PF00400">
    <property type="entry name" value="WD40"/>
    <property type="match status" value="1"/>
</dbReference>
<feature type="coiled-coil region" evidence="13">
    <location>
        <begin position="945"/>
        <end position="972"/>
    </location>
</feature>
<dbReference type="PANTHER" id="PTHR14885:SF3">
    <property type="entry name" value="CILIA- AND FLAGELLA-ASSOCIATED PROTEIN 44"/>
    <property type="match status" value="1"/>
</dbReference>
<dbReference type="GO" id="GO:0060285">
    <property type="term" value="P:cilium-dependent cell motility"/>
    <property type="evidence" value="ECO:0007669"/>
    <property type="project" value="UniProtKB-ARBA"/>
</dbReference>
<comment type="function">
    <text evidence="10">Flagellar protein involved in sperm flagellum axoneme organization and function.</text>
</comment>
<feature type="compositionally biased region" description="Basic and acidic residues" evidence="14">
    <location>
        <begin position="108"/>
        <end position="125"/>
    </location>
</feature>
<dbReference type="FunFam" id="2.130.10.10:FF:000401">
    <property type="entry name" value="Cilia- and flagella-associated protein 44"/>
    <property type="match status" value="1"/>
</dbReference>
<evidence type="ECO:0000256" key="13">
    <source>
        <dbReference type="SAM" id="Coils"/>
    </source>
</evidence>
<gene>
    <name evidence="16" type="ORF">D915_005518</name>
</gene>
<feature type="compositionally biased region" description="Acidic residues" evidence="14">
    <location>
        <begin position="1561"/>
        <end position="1576"/>
    </location>
</feature>
<keyword evidence="8" id="KW-0206">Cytoskeleton</keyword>
<keyword evidence="7" id="KW-0969">Cilium</keyword>
<reference evidence="16" key="1">
    <citation type="submission" date="2019-03" db="EMBL/GenBank/DDBJ databases">
        <title>Improved annotation for the trematode Fasciola hepatica.</title>
        <authorList>
            <person name="Choi Y.-J."/>
            <person name="Martin J."/>
            <person name="Mitreva M."/>
        </authorList>
    </citation>
    <scope>NUCLEOTIDE SEQUENCE [LARGE SCALE GENOMIC DNA]</scope>
</reference>
<feature type="region of interest" description="Disordered" evidence="14">
    <location>
        <begin position="673"/>
        <end position="693"/>
    </location>
</feature>
<evidence type="ECO:0000256" key="11">
    <source>
        <dbReference type="ARBA" id="ARBA00060934"/>
    </source>
</evidence>
<feature type="compositionally biased region" description="Basic and acidic residues" evidence="14">
    <location>
        <begin position="1054"/>
        <end position="1066"/>
    </location>
</feature>
<evidence type="ECO:0000256" key="8">
    <source>
        <dbReference type="ARBA" id="ARBA00023212"/>
    </source>
</evidence>
<feature type="compositionally biased region" description="Low complexity" evidence="14">
    <location>
        <begin position="1544"/>
        <end position="1560"/>
    </location>
</feature>
<keyword evidence="5" id="KW-0282">Flagellum</keyword>
<evidence type="ECO:0000313" key="17">
    <source>
        <dbReference type="Proteomes" id="UP000230066"/>
    </source>
</evidence>
<dbReference type="InterPro" id="IPR001680">
    <property type="entry name" value="WD40_rpt"/>
</dbReference>
<feature type="region of interest" description="Disordered" evidence="14">
    <location>
        <begin position="1"/>
        <end position="125"/>
    </location>
</feature>
<name>A0A4E0RBJ4_FASHE</name>
<comment type="subcellular location">
    <subcellularLocation>
        <location evidence="1">Cytoplasm</location>
        <location evidence="1">Cytoskeleton</location>
        <location evidence="1">Flagellum axoneme</location>
    </subcellularLocation>
</comment>
<evidence type="ECO:0000256" key="2">
    <source>
        <dbReference type="ARBA" id="ARBA00022490"/>
    </source>
</evidence>
<keyword evidence="3" id="KW-0853">WD repeat</keyword>
<dbReference type="InterPro" id="IPR055439">
    <property type="entry name" value="Beta-prop_EML_1st"/>
</dbReference>
<feature type="compositionally biased region" description="Basic and acidic residues" evidence="14">
    <location>
        <begin position="49"/>
        <end position="70"/>
    </location>
</feature>
<organism evidence="16 17">
    <name type="scientific">Fasciola hepatica</name>
    <name type="common">Liver fluke</name>
    <dbReference type="NCBI Taxonomy" id="6192"/>
    <lineage>
        <taxon>Eukaryota</taxon>
        <taxon>Metazoa</taxon>
        <taxon>Spiralia</taxon>
        <taxon>Lophotrochozoa</taxon>
        <taxon>Platyhelminthes</taxon>
        <taxon>Trematoda</taxon>
        <taxon>Digenea</taxon>
        <taxon>Plagiorchiida</taxon>
        <taxon>Echinostomata</taxon>
        <taxon>Echinostomatoidea</taxon>
        <taxon>Fasciolidae</taxon>
        <taxon>Fasciola</taxon>
    </lineage>
</organism>
<protein>
    <recommendedName>
        <fullName evidence="12">Cilia- and flagella-associated protein 44</fullName>
    </recommendedName>
</protein>
<feature type="region of interest" description="Disordered" evidence="14">
    <location>
        <begin position="1542"/>
        <end position="1576"/>
    </location>
</feature>
<feature type="region of interest" description="Disordered" evidence="14">
    <location>
        <begin position="773"/>
        <end position="810"/>
    </location>
</feature>
<sequence>MSDNEFFPAEDKVCPVDEGDDPFLDGQADVDLQGTPEDEQQENNNANEQPDKNPETEQRGVREPETEGPKAEGGTEALSVEDDEKVVKLRALDSGRDTEDMETDKENDESVRDSESVEEAVKAKKQPKKEVHPDFVYTMESFVSKPFVEPDSGIPQDLVSLVHSFGFDALRRNNLQLLENNIICYIVGNYVEIMNLLTLEKRFIRSLSGIGIGAFSVHPKRNVIALAEKGDRPMVCIYRYPQLDLYRLLPEGTQKEYSSCEFSTDGEMLAVVGSDPDYMLTLWEWRNEQIVLRAKAFSQDIYRVAWSTDLAGVLTTGGVGHIRFWKMADTFTGLKLQGKLGKFGKTELSDIEGFVTLPDGKVLSGSSWGNLLVWEGDLIKVQISRKNKRPCHTGLIMQIVMDEGELMTVGQDGWIRTWDFETVDTAECLEEGGVYELEPMNELQVSPSAKLMYMVKVQEADCTVWYAQDGDGAIWKLDLSFSHTSLAPESLVRFHSGAITDCVTSPYTHTAATIGRDGRIFIYDMIDKKQIVRRRFPSGGSKLIWCPPQVDPKGKLLVAGFDDGVVRVLQFGENPEPDPTRKAKHFALLDLGQALKPHVKPVTTMAYNGTGTFFVTGVPCPSPDDVDHSKTFTLPDTAPIAGFNMLSVKSRLLHDEDSAEKLRRYEIEKKARNDLRKARAEREPETEEDAQRLDDEEELIRQGLMAEIADWAPTYPSERSPLVYAALDPSDPNYFWTSFDKFDCGYIYKCRLGDPPISAQESLERAKVKATAQSEVLSASSEPPVELPSLEEMSALDKRLTPTEPTDATRVDRQKTITCWTFSKSGNRLLFGMKDGTVRVQLLERPFDMTSFKGYWSFRMHDENRGGVNCIALSYDEKFLMSVGDDGTFFLCELMSEELQNKEITEFRARIPSAYEAHQTADDIADPKAQSIEQAKQKAEFDRLVSLAEQKKADTRKKVTELRLRFRRLKEQNERLPERIRLRKEWRSGFEKTLRRFRKPLDFDRIVVHAFCTGHCVSSLRTNQLSEEHTEVKQTLARIKAERIARTLYLDTRPSVRDQKKSRDADSDANLGAADGSQAQMKGARGLRIARQLHVLEEAQRKRRARREQWDALLAMKPADDYEDPADLNAIAQAKEHMGDFKLKSSHNYVVPDRATLNAFEAKYRLVEMVEEAFTLRHQFNLSILALRDKKKGIIDELTKLDAQLLQLQDVLPPKEPIIRLHVPTLLPEECPEKQFAYNRDILQNFKQEMLDGTSGATDSKVTAPSSRPDINANNLTFSESLFPSMRNEPDTSVVTESTSEGETRAVIWLPVHCLAYDDYTVSLKRNYSRCSLPRPPPTSLIGVDLTATASTSIVCVCVCVYVVVAASSTTYTSDKKNYTLVPIVDGKTEVCVSELEERMQRQIYALYQRDELVATAGRLVRCFDAQIRLARHSRFKLDLLLKRAELHQLTLFTEFRLLKDFEKSESVLSEKKQVKDEERQELYSKLLELNTKIEARKKELERLSQKEHQLHEEFKATLGEGHKFTDFLTKVFKKRIKRKKQEAANAGSDESEGSSSSDDSSFDASEDESEEEENILDLDSCPVGCPLEDFENTCAIRERRLDVEDEMLEEKKQLELLRKDLEAYSKKQRVVDAGLKQAQSELEAFQLEKQRKLNELDAIVILRLNQIQYHSNDIVPADLSSGLIFVRQNLYLLFGRIVVLEEEKKRQRREQKDAKDKHVLLQKHKKLFQKELEKLSAICDREMIEKFGKVDDIERMEGVVVNPKVEELTTKMLILQEQFSKEEADMEERIRASRDACVNKLRENTAYLTKTLMLFNEKEALQNDLNKKRLTKVGYHG</sequence>
<feature type="compositionally biased region" description="Basic and acidic residues" evidence="14">
    <location>
        <begin position="795"/>
        <end position="810"/>
    </location>
</feature>
<feature type="compositionally biased region" description="Low complexity" evidence="14">
    <location>
        <begin position="777"/>
        <end position="792"/>
    </location>
</feature>
<accession>A0A4E0RBJ4</accession>
<dbReference type="Proteomes" id="UP000230066">
    <property type="component" value="Unassembled WGS sequence"/>
</dbReference>
<keyword evidence="9" id="KW-0966">Cell projection</keyword>
<evidence type="ECO:0000256" key="7">
    <source>
        <dbReference type="ARBA" id="ARBA00023069"/>
    </source>
</evidence>
<keyword evidence="6 13" id="KW-0175">Coiled coil</keyword>
<evidence type="ECO:0000256" key="6">
    <source>
        <dbReference type="ARBA" id="ARBA00023054"/>
    </source>
</evidence>
<comment type="caution">
    <text evidence="16">The sequence shown here is derived from an EMBL/GenBank/DDBJ whole genome shotgun (WGS) entry which is preliminary data.</text>
</comment>
<evidence type="ECO:0000256" key="12">
    <source>
        <dbReference type="ARBA" id="ARBA00074727"/>
    </source>
</evidence>
<dbReference type="PANTHER" id="PTHR14885">
    <property type="entry name" value="CILIA- AND FLAGELLA-ASSOCIATED PROTEIN 43-RELATED"/>
    <property type="match status" value="1"/>
</dbReference>
<evidence type="ECO:0000259" key="15">
    <source>
        <dbReference type="Pfam" id="PF23409"/>
    </source>
</evidence>
<dbReference type="SMART" id="SM00320">
    <property type="entry name" value="WD40"/>
    <property type="match status" value="5"/>
</dbReference>
<dbReference type="SUPFAM" id="SSF50998">
    <property type="entry name" value="Quinoprotein alcohol dehydrogenase-like"/>
    <property type="match status" value="1"/>
</dbReference>
<dbReference type="InterPro" id="IPR011047">
    <property type="entry name" value="Quinoprotein_ADH-like_sf"/>
</dbReference>
<evidence type="ECO:0000313" key="16">
    <source>
        <dbReference type="EMBL" id="THD23834.1"/>
    </source>
</evidence>
<keyword evidence="17" id="KW-1185">Reference proteome</keyword>
<keyword evidence="4" id="KW-0677">Repeat</keyword>
<comment type="similarity">
    <text evidence="11">Belongs to the CFAP44 family.</text>
</comment>
<feature type="compositionally biased region" description="Basic and acidic residues" evidence="14">
    <location>
        <begin position="85"/>
        <end position="98"/>
    </location>
</feature>
<dbReference type="GO" id="GO:0003341">
    <property type="term" value="P:cilium movement"/>
    <property type="evidence" value="ECO:0007669"/>
    <property type="project" value="UniProtKB-ARBA"/>
</dbReference>
<evidence type="ECO:0000256" key="5">
    <source>
        <dbReference type="ARBA" id="ARBA00022846"/>
    </source>
</evidence>
<feature type="region of interest" description="Disordered" evidence="14">
    <location>
        <begin position="1054"/>
        <end position="1080"/>
    </location>
</feature>
<dbReference type="Pfam" id="PF23409">
    <property type="entry name" value="Beta-prop_EML"/>
    <property type="match status" value="1"/>
</dbReference>